<accession>A0ABU5C869</accession>
<dbReference type="PANTHER" id="PTHR11786">
    <property type="entry name" value="N-HYDROXYARYLAMINE O-ACETYLTRANSFERASE"/>
    <property type="match status" value="1"/>
</dbReference>
<dbReference type="PANTHER" id="PTHR11786:SF0">
    <property type="entry name" value="ARYLAMINE N-ACETYLTRANSFERASE 4-RELATED"/>
    <property type="match status" value="1"/>
</dbReference>
<dbReference type="Proteomes" id="UP001281447">
    <property type="component" value="Unassembled WGS sequence"/>
</dbReference>
<proteinExistence type="inferred from homology"/>
<gene>
    <name evidence="3" type="ORF">RWE15_15140</name>
</gene>
<comment type="caution">
    <text evidence="3">The sequence shown here is derived from an EMBL/GenBank/DDBJ whole genome shotgun (WGS) entry which is preliminary data.</text>
</comment>
<dbReference type="InterPro" id="IPR038765">
    <property type="entry name" value="Papain-like_cys_pep_sf"/>
</dbReference>
<sequence length="214" mass="24956">MDKDKYLQRIACERVSQSGIAYLNHLQRQHMLHVPFENLDVMHHVPIALDMEKFYEKVVLHHRGGFCYELNGLFHWLLQQLGFISNLVSATVSRPDGSWAKSGSHACIIVELDQAYIADVGFGDSARNLLPIDGTRIEDVSGVYRADKIKDHIYDVQRKKEGEWTVLYRVNTTPCKLMDFTEACQYNQTSPHSHFTQKRDRHYCYEKWKNNIVR</sequence>
<dbReference type="InterPro" id="IPR053710">
    <property type="entry name" value="Arylamine_NAT_domain_sf"/>
</dbReference>
<dbReference type="Gene3D" id="3.30.2140.20">
    <property type="match status" value="1"/>
</dbReference>
<evidence type="ECO:0000256" key="2">
    <source>
        <dbReference type="RuleBase" id="RU003452"/>
    </source>
</evidence>
<dbReference type="PRINTS" id="PR01543">
    <property type="entry name" value="ANATRNSFRASE"/>
</dbReference>
<evidence type="ECO:0000256" key="1">
    <source>
        <dbReference type="ARBA" id="ARBA00006547"/>
    </source>
</evidence>
<name>A0ABU5C869_9BACI</name>
<dbReference type="EMBL" id="JAWDIP010000003">
    <property type="protein sequence ID" value="MDY0395519.1"/>
    <property type="molecule type" value="Genomic_DNA"/>
</dbReference>
<dbReference type="InterPro" id="IPR001447">
    <property type="entry name" value="Arylamine_N-AcTrfase"/>
</dbReference>
<reference evidence="3 4" key="1">
    <citation type="submission" date="2023-10" db="EMBL/GenBank/DDBJ databases">
        <title>Virgibacillus halophilus 5B73C genome.</title>
        <authorList>
            <person name="Miliotis G."/>
            <person name="Sengupta P."/>
            <person name="Hameed A."/>
            <person name="Chuvochina M."/>
            <person name="Mcdonagh F."/>
            <person name="Simpson A.C."/>
            <person name="Singh N.K."/>
            <person name="Rekha P.D."/>
            <person name="Raman K."/>
            <person name="Hugenholtz P."/>
            <person name="Venkateswaran K."/>
        </authorList>
    </citation>
    <scope>NUCLEOTIDE SEQUENCE [LARGE SCALE GENOMIC DNA]</scope>
    <source>
        <strain evidence="3 4">5B73C</strain>
    </source>
</reference>
<keyword evidence="4" id="KW-1185">Reference proteome</keyword>
<protein>
    <submittedName>
        <fullName evidence="3">Arylamine N-acetyltransferase</fullName>
    </submittedName>
</protein>
<evidence type="ECO:0000313" key="3">
    <source>
        <dbReference type="EMBL" id="MDY0395519.1"/>
    </source>
</evidence>
<dbReference type="SUPFAM" id="SSF54001">
    <property type="entry name" value="Cysteine proteinases"/>
    <property type="match status" value="1"/>
</dbReference>
<evidence type="ECO:0000313" key="4">
    <source>
        <dbReference type="Proteomes" id="UP001281447"/>
    </source>
</evidence>
<organism evidence="3 4">
    <name type="scientific">Tigheibacillus halophilus</name>
    <dbReference type="NCBI Taxonomy" id="361280"/>
    <lineage>
        <taxon>Bacteria</taxon>
        <taxon>Bacillati</taxon>
        <taxon>Bacillota</taxon>
        <taxon>Bacilli</taxon>
        <taxon>Bacillales</taxon>
        <taxon>Bacillaceae</taxon>
        <taxon>Tigheibacillus</taxon>
    </lineage>
</organism>
<dbReference type="Pfam" id="PF00797">
    <property type="entry name" value="Acetyltransf_2"/>
    <property type="match status" value="1"/>
</dbReference>
<comment type="similarity">
    <text evidence="1 2">Belongs to the arylamine N-acetyltransferase family.</text>
</comment>